<dbReference type="Gene3D" id="1.10.357.10">
    <property type="entry name" value="Tetracycline Repressor, domain 2"/>
    <property type="match status" value="1"/>
</dbReference>
<reference evidence="5 6" key="1">
    <citation type="submission" date="2016-06" db="EMBL/GenBank/DDBJ databases">
        <title>Genome sequence of endosymbiont of Candidatus Endolucinida thiodiazotropha.</title>
        <authorList>
            <person name="Poehlein A."/>
            <person name="Koenig S."/>
            <person name="Heiden S.E."/>
            <person name="Thuermer A."/>
            <person name="Voget S."/>
            <person name="Daniel R."/>
            <person name="Markert S."/>
            <person name="Gros O."/>
            <person name="Schweder T."/>
        </authorList>
    </citation>
    <scope>NUCLEOTIDE SEQUENCE [LARGE SCALE GENOMIC DNA]</scope>
    <source>
        <strain evidence="5 6">COS</strain>
    </source>
</reference>
<evidence type="ECO:0000256" key="1">
    <source>
        <dbReference type="ARBA" id="ARBA00023125"/>
    </source>
</evidence>
<dbReference type="RefSeq" id="WP_069127146.1">
    <property type="nucleotide sequence ID" value="NZ_MARB01000023.1"/>
</dbReference>
<dbReference type="Pfam" id="PF00440">
    <property type="entry name" value="TetR_N"/>
    <property type="match status" value="1"/>
</dbReference>
<protein>
    <recommendedName>
        <fullName evidence="4">HTH tetR-type domain-containing protein</fullName>
    </recommendedName>
</protein>
<evidence type="ECO:0000256" key="2">
    <source>
        <dbReference type="PROSITE-ProRule" id="PRU00335"/>
    </source>
</evidence>
<dbReference type="Proteomes" id="UP000094769">
    <property type="component" value="Unassembled WGS sequence"/>
</dbReference>
<proteinExistence type="predicted"/>
<keyword evidence="1 2" id="KW-0238">DNA-binding</keyword>
<sequence>MTTQNPSKNTRENPVDPLAERILDTAVRLAEEGSWESIRLHQVAAEMGIDLEVIHRYYRQKDDLVEAWYDRADRAMLADAALPDYLSLTTRERLHRSVMCWLMAMQDHRRVSRDMLMYKFELGHIHLQVLGVLRISRTVQWFLESAHRDAIHLHRVIEEMGLTNIYLASFAHWLFDSSNEAEKTRRLLDRLLGRAEAVARFLTPFSRTGHEDFTPAHGEAKRDIPQSVEGSVH</sequence>
<dbReference type="SUPFAM" id="SSF46689">
    <property type="entry name" value="Homeodomain-like"/>
    <property type="match status" value="1"/>
</dbReference>
<evidence type="ECO:0000313" key="5">
    <source>
        <dbReference type="EMBL" id="ODJ86344.1"/>
    </source>
</evidence>
<gene>
    <name evidence="5" type="ORF">CODIS_34030</name>
</gene>
<feature type="compositionally biased region" description="Basic and acidic residues" evidence="3">
    <location>
        <begin position="209"/>
        <end position="224"/>
    </location>
</feature>
<dbReference type="PROSITE" id="PS50977">
    <property type="entry name" value="HTH_TETR_2"/>
    <property type="match status" value="1"/>
</dbReference>
<evidence type="ECO:0000313" key="6">
    <source>
        <dbReference type="Proteomes" id="UP000094769"/>
    </source>
</evidence>
<feature type="region of interest" description="Disordered" evidence="3">
    <location>
        <begin position="209"/>
        <end position="233"/>
    </location>
</feature>
<dbReference type="InterPro" id="IPR001647">
    <property type="entry name" value="HTH_TetR"/>
</dbReference>
<organism evidence="5 6">
    <name type="scientific">Candidatus Thiodiazotropha endolucinida</name>
    <dbReference type="NCBI Taxonomy" id="1655433"/>
    <lineage>
        <taxon>Bacteria</taxon>
        <taxon>Pseudomonadati</taxon>
        <taxon>Pseudomonadota</taxon>
        <taxon>Gammaproteobacteria</taxon>
        <taxon>Chromatiales</taxon>
        <taxon>Sedimenticolaceae</taxon>
        <taxon>Candidatus Thiodiazotropha</taxon>
    </lineage>
</organism>
<dbReference type="InterPro" id="IPR009057">
    <property type="entry name" value="Homeodomain-like_sf"/>
</dbReference>
<feature type="domain" description="HTH tetR-type" evidence="4">
    <location>
        <begin position="16"/>
        <end position="76"/>
    </location>
</feature>
<name>A0A7Z0VJL1_9GAMM</name>
<dbReference type="OrthoDB" id="7375611at2"/>
<evidence type="ECO:0000256" key="3">
    <source>
        <dbReference type="SAM" id="MobiDB-lite"/>
    </source>
</evidence>
<accession>A0A7Z0VJL1</accession>
<feature type="DNA-binding region" description="H-T-H motif" evidence="2">
    <location>
        <begin position="39"/>
        <end position="58"/>
    </location>
</feature>
<keyword evidence="6" id="KW-1185">Reference proteome</keyword>
<evidence type="ECO:0000259" key="4">
    <source>
        <dbReference type="PROSITE" id="PS50977"/>
    </source>
</evidence>
<comment type="caution">
    <text evidence="5">The sequence shown here is derived from an EMBL/GenBank/DDBJ whole genome shotgun (WGS) entry which is preliminary data.</text>
</comment>
<dbReference type="AlphaFoldDB" id="A0A7Z0VJL1"/>
<dbReference type="EMBL" id="MARB01000023">
    <property type="protein sequence ID" value="ODJ86344.1"/>
    <property type="molecule type" value="Genomic_DNA"/>
</dbReference>
<dbReference type="GO" id="GO:0003677">
    <property type="term" value="F:DNA binding"/>
    <property type="evidence" value="ECO:0007669"/>
    <property type="project" value="UniProtKB-UniRule"/>
</dbReference>